<feature type="transmembrane region" description="Helical" evidence="1">
    <location>
        <begin position="12"/>
        <end position="32"/>
    </location>
</feature>
<reference evidence="2 3" key="1">
    <citation type="submission" date="2022-07" db="EMBL/GenBank/DDBJ databases">
        <title>Mucilaginibacter sp. JC4.</title>
        <authorList>
            <person name="Le V."/>
            <person name="Ko S.-R."/>
            <person name="Ahn C.-Y."/>
            <person name="Oh H.-M."/>
        </authorList>
    </citation>
    <scope>NUCLEOTIDE SEQUENCE [LARGE SCALE GENOMIC DNA]</scope>
    <source>
        <strain evidence="2 3">JC4</strain>
    </source>
</reference>
<keyword evidence="1" id="KW-1133">Transmembrane helix</keyword>
<accession>A0ABT1SZ06</accession>
<gene>
    <name evidence="2" type="ORF">NPE20_06050</name>
</gene>
<name>A0ABT1SZ06_9SPHI</name>
<proteinExistence type="predicted"/>
<evidence type="ECO:0000313" key="2">
    <source>
        <dbReference type="EMBL" id="MCQ6957507.1"/>
    </source>
</evidence>
<dbReference type="PROSITE" id="PS51257">
    <property type="entry name" value="PROKAR_LIPOPROTEIN"/>
    <property type="match status" value="1"/>
</dbReference>
<keyword evidence="3" id="KW-1185">Reference proteome</keyword>
<comment type="caution">
    <text evidence="2">The sequence shown here is derived from an EMBL/GenBank/DDBJ whole genome shotgun (WGS) entry which is preliminary data.</text>
</comment>
<keyword evidence="1" id="KW-0472">Membrane</keyword>
<dbReference type="Proteomes" id="UP001204376">
    <property type="component" value="Unassembled WGS sequence"/>
</dbReference>
<protein>
    <submittedName>
        <fullName evidence="2">Uncharacterized protein</fullName>
    </submittedName>
</protein>
<evidence type="ECO:0000256" key="1">
    <source>
        <dbReference type="SAM" id="Phobius"/>
    </source>
</evidence>
<dbReference type="EMBL" id="JANHOH010000001">
    <property type="protein sequence ID" value="MCQ6957507.1"/>
    <property type="molecule type" value="Genomic_DNA"/>
</dbReference>
<dbReference type="RefSeq" id="WP_256537711.1">
    <property type="nucleotide sequence ID" value="NZ_JANHOH010000001.1"/>
</dbReference>
<keyword evidence="1" id="KW-0812">Transmembrane</keyword>
<evidence type="ECO:0000313" key="3">
    <source>
        <dbReference type="Proteomes" id="UP001204376"/>
    </source>
</evidence>
<sequence length="152" mass="17475">MYLQLTKARYWLLGLITPIIFTACHVVLIGAYDQNVDQSIQQISTEVSTLLVKLEKNVDDNQPAENKYEKFRDTYINLYGQVENLKIRTMALPKYSKITEMVVLLNKNIHDLEALHKTGFTDKRLIETTKTLIETSLQAMLTAQNALKRESV</sequence>
<organism evidence="2 3">
    <name type="scientific">Mucilaginibacter aquariorum</name>
    <dbReference type="NCBI Taxonomy" id="2967225"/>
    <lineage>
        <taxon>Bacteria</taxon>
        <taxon>Pseudomonadati</taxon>
        <taxon>Bacteroidota</taxon>
        <taxon>Sphingobacteriia</taxon>
        <taxon>Sphingobacteriales</taxon>
        <taxon>Sphingobacteriaceae</taxon>
        <taxon>Mucilaginibacter</taxon>
    </lineage>
</organism>